<sequence>MSGTESTADGRAAGTPARPARSDARRNRDRLLHAARDAFATTPDHVRLDAIARAAGVGIGTLYRHFPTREALVEALYAAELDEVVADAPKLLDELEPAAALRAWMTRYAAFFKIKRGMSQTLRDGWASGTVATPATRERITRAVALMLRGGAEAGSLRGDVDPEDVTVMLLGVFLSTAATDTTERIDRLLDLLVDALRPTASPDGRTRLGG</sequence>
<evidence type="ECO:0000256" key="2">
    <source>
        <dbReference type="ARBA" id="ARBA00023125"/>
    </source>
</evidence>
<dbReference type="InterPro" id="IPR049445">
    <property type="entry name" value="TetR_SbtR-like_C"/>
</dbReference>
<dbReference type="InterPro" id="IPR036271">
    <property type="entry name" value="Tet_transcr_reg_TetR-rel_C_sf"/>
</dbReference>
<evidence type="ECO:0000259" key="6">
    <source>
        <dbReference type="PROSITE" id="PS50977"/>
    </source>
</evidence>
<dbReference type="PROSITE" id="PS50977">
    <property type="entry name" value="HTH_TETR_2"/>
    <property type="match status" value="1"/>
</dbReference>
<feature type="domain" description="HTH tetR-type" evidence="6">
    <location>
        <begin position="25"/>
        <end position="84"/>
    </location>
</feature>
<evidence type="ECO:0000256" key="3">
    <source>
        <dbReference type="ARBA" id="ARBA00023163"/>
    </source>
</evidence>
<dbReference type="Gene3D" id="1.10.357.10">
    <property type="entry name" value="Tetracycline Repressor, domain 2"/>
    <property type="match status" value="1"/>
</dbReference>
<accession>A0ABN2VKT5</accession>
<dbReference type="Pfam" id="PF21597">
    <property type="entry name" value="TetR_C_43"/>
    <property type="match status" value="1"/>
</dbReference>
<dbReference type="Proteomes" id="UP001500016">
    <property type="component" value="Unassembled WGS sequence"/>
</dbReference>
<dbReference type="PANTHER" id="PTHR30055:SF234">
    <property type="entry name" value="HTH-TYPE TRANSCRIPTIONAL REGULATOR BETI"/>
    <property type="match status" value="1"/>
</dbReference>
<dbReference type="PANTHER" id="PTHR30055">
    <property type="entry name" value="HTH-TYPE TRANSCRIPTIONAL REGULATOR RUTR"/>
    <property type="match status" value="1"/>
</dbReference>
<feature type="DNA-binding region" description="H-T-H motif" evidence="4">
    <location>
        <begin position="47"/>
        <end position="66"/>
    </location>
</feature>
<dbReference type="InterPro" id="IPR050109">
    <property type="entry name" value="HTH-type_TetR-like_transc_reg"/>
</dbReference>
<keyword evidence="8" id="KW-1185">Reference proteome</keyword>
<dbReference type="SUPFAM" id="SSF46689">
    <property type="entry name" value="Homeodomain-like"/>
    <property type="match status" value="1"/>
</dbReference>
<evidence type="ECO:0000256" key="1">
    <source>
        <dbReference type="ARBA" id="ARBA00023015"/>
    </source>
</evidence>
<comment type="caution">
    <text evidence="7">The sequence shown here is derived from an EMBL/GenBank/DDBJ whole genome shotgun (WGS) entry which is preliminary data.</text>
</comment>
<keyword evidence="3" id="KW-0804">Transcription</keyword>
<dbReference type="SUPFAM" id="SSF48498">
    <property type="entry name" value="Tetracyclin repressor-like, C-terminal domain"/>
    <property type="match status" value="1"/>
</dbReference>
<dbReference type="InterPro" id="IPR001647">
    <property type="entry name" value="HTH_TetR"/>
</dbReference>
<feature type="region of interest" description="Disordered" evidence="5">
    <location>
        <begin position="1"/>
        <end position="26"/>
    </location>
</feature>
<evidence type="ECO:0000256" key="5">
    <source>
        <dbReference type="SAM" id="MobiDB-lite"/>
    </source>
</evidence>
<proteinExistence type="predicted"/>
<evidence type="ECO:0000256" key="4">
    <source>
        <dbReference type="PROSITE-ProRule" id="PRU00335"/>
    </source>
</evidence>
<keyword evidence="2 4" id="KW-0238">DNA-binding</keyword>
<evidence type="ECO:0000313" key="7">
    <source>
        <dbReference type="EMBL" id="GAA2065010.1"/>
    </source>
</evidence>
<evidence type="ECO:0000313" key="8">
    <source>
        <dbReference type="Proteomes" id="UP001500016"/>
    </source>
</evidence>
<dbReference type="Pfam" id="PF00440">
    <property type="entry name" value="TetR_N"/>
    <property type="match status" value="1"/>
</dbReference>
<protein>
    <submittedName>
        <fullName evidence="7">TetR/AcrR family transcriptional regulator</fullName>
    </submittedName>
</protein>
<gene>
    <name evidence="7" type="ORF">GCM10009801_09980</name>
</gene>
<keyword evidence="1" id="KW-0805">Transcription regulation</keyword>
<dbReference type="PRINTS" id="PR00455">
    <property type="entry name" value="HTHTETR"/>
</dbReference>
<dbReference type="EMBL" id="BAAAPE010000002">
    <property type="protein sequence ID" value="GAA2065010.1"/>
    <property type="molecule type" value="Genomic_DNA"/>
</dbReference>
<name>A0ABN2VKT5_9ACTN</name>
<organism evidence="7 8">
    <name type="scientific">Streptomyces albiaxialis</name>
    <dbReference type="NCBI Taxonomy" id="329523"/>
    <lineage>
        <taxon>Bacteria</taxon>
        <taxon>Bacillati</taxon>
        <taxon>Actinomycetota</taxon>
        <taxon>Actinomycetes</taxon>
        <taxon>Kitasatosporales</taxon>
        <taxon>Streptomycetaceae</taxon>
        <taxon>Streptomyces</taxon>
    </lineage>
</organism>
<dbReference type="InterPro" id="IPR009057">
    <property type="entry name" value="Homeodomain-like_sf"/>
</dbReference>
<reference evidence="7 8" key="1">
    <citation type="journal article" date="2019" name="Int. J. Syst. Evol. Microbiol.">
        <title>The Global Catalogue of Microorganisms (GCM) 10K type strain sequencing project: providing services to taxonomists for standard genome sequencing and annotation.</title>
        <authorList>
            <consortium name="The Broad Institute Genomics Platform"/>
            <consortium name="The Broad Institute Genome Sequencing Center for Infectious Disease"/>
            <person name="Wu L."/>
            <person name="Ma J."/>
        </authorList>
    </citation>
    <scope>NUCLEOTIDE SEQUENCE [LARGE SCALE GENOMIC DNA]</scope>
    <source>
        <strain evidence="7 8">JCM 15478</strain>
    </source>
</reference>
<feature type="compositionally biased region" description="Low complexity" evidence="5">
    <location>
        <begin position="7"/>
        <end position="19"/>
    </location>
</feature>
<dbReference type="RefSeq" id="WP_344524414.1">
    <property type="nucleotide sequence ID" value="NZ_BAAAPE010000002.1"/>
</dbReference>